<dbReference type="InterPro" id="IPR003439">
    <property type="entry name" value="ABC_transporter-like_ATP-bd"/>
</dbReference>
<dbReference type="PANTHER" id="PTHR43820:SF4">
    <property type="entry name" value="HIGH-AFFINITY BRANCHED-CHAIN AMINO ACID TRANSPORT ATP-BINDING PROTEIN LIVF"/>
    <property type="match status" value="1"/>
</dbReference>
<sequence length="228" mass="23576">MTVELALERARVRYGPVEALHGVGLAVPSARVTVLLGRNGAGRTTALRALAGTVPLSSGRVVWGGADVTRVPAHARARRGMAFVPDSRAVFGSLTVTENLELAGPLPAALPYEALGRLLPRTAATLSGGEQRMLAVARALLSPARVLLLDEPTQGMSPATAARTYALLREAVTDGGRTVLLAEQRLTAELCGTAAVVHELRRGTVAFSGEPRERGSPAGPVGPAGRSA</sequence>
<dbReference type="InterPro" id="IPR003593">
    <property type="entry name" value="AAA+_ATPase"/>
</dbReference>
<dbReference type="InterPro" id="IPR052156">
    <property type="entry name" value="BCAA_Transport_ATP-bd_LivF"/>
</dbReference>
<evidence type="ECO:0000313" key="9">
    <source>
        <dbReference type="Proteomes" id="UP001500016"/>
    </source>
</evidence>
<keyword evidence="3" id="KW-0547">Nucleotide-binding</keyword>
<dbReference type="PROSITE" id="PS50893">
    <property type="entry name" value="ABC_TRANSPORTER_2"/>
    <property type="match status" value="1"/>
</dbReference>
<dbReference type="InterPro" id="IPR027417">
    <property type="entry name" value="P-loop_NTPase"/>
</dbReference>
<evidence type="ECO:0000256" key="3">
    <source>
        <dbReference type="ARBA" id="ARBA00022741"/>
    </source>
</evidence>
<reference evidence="9" key="1">
    <citation type="journal article" date="2019" name="Int. J. Syst. Evol. Microbiol.">
        <title>The Global Catalogue of Microorganisms (GCM) 10K type strain sequencing project: providing services to taxonomists for standard genome sequencing and annotation.</title>
        <authorList>
            <consortium name="The Broad Institute Genomics Platform"/>
            <consortium name="The Broad Institute Genome Sequencing Center for Infectious Disease"/>
            <person name="Wu L."/>
            <person name="Ma J."/>
        </authorList>
    </citation>
    <scope>NUCLEOTIDE SEQUENCE [LARGE SCALE GENOMIC DNA]</scope>
    <source>
        <strain evidence="9">JCM 15478</strain>
    </source>
</reference>
<evidence type="ECO:0000256" key="1">
    <source>
        <dbReference type="ARBA" id="ARBA00005417"/>
    </source>
</evidence>
<dbReference type="SUPFAM" id="SSF52540">
    <property type="entry name" value="P-loop containing nucleoside triphosphate hydrolases"/>
    <property type="match status" value="1"/>
</dbReference>
<evidence type="ECO:0000259" key="7">
    <source>
        <dbReference type="PROSITE" id="PS50893"/>
    </source>
</evidence>
<keyword evidence="4 8" id="KW-0067">ATP-binding</keyword>
<dbReference type="EMBL" id="BAAAPE010000009">
    <property type="protein sequence ID" value="GAA2080887.1"/>
    <property type="molecule type" value="Genomic_DNA"/>
</dbReference>
<evidence type="ECO:0000256" key="2">
    <source>
        <dbReference type="ARBA" id="ARBA00022448"/>
    </source>
</evidence>
<evidence type="ECO:0000256" key="6">
    <source>
        <dbReference type="SAM" id="MobiDB-lite"/>
    </source>
</evidence>
<evidence type="ECO:0000313" key="8">
    <source>
        <dbReference type="EMBL" id="GAA2080887.1"/>
    </source>
</evidence>
<dbReference type="Proteomes" id="UP001500016">
    <property type="component" value="Unassembled WGS sequence"/>
</dbReference>
<keyword evidence="9" id="KW-1185">Reference proteome</keyword>
<evidence type="ECO:0000256" key="4">
    <source>
        <dbReference type="ARBA" id="ARBA00022840"/>
    </source>
</evidence>
<feature type="region of interest" description="Disordered" evidence="6">
    <location>
        <begin position="207"/>
        <end position="228"/>
    </location>
</feature>
<keyword evidence="5" id="KW-0029">Amino-acid transport</keyword>
<organism evidence="8 9">
    <name type="scientific">Streptomyces albiaxialis</name>
    <dbReference type="NCBI Taxonomy" id="329523"/>
    <lineage>
        <taxon>Bacteria</taxon>
        <taxon>Bacillati</taxon>
        <taxon>Actinomycetota</taxon>
        <taxon>Actinomycetes</taxon>
        <taxon>Kitasatosporales</taxon>
        <taxon>Streptomycetaceae</taxon>
        <taxon>Streptomyces</taxon>
    </lineage>
</organism>
<dbReference type="GO" id="GO:0005524">
    <property type="term" value="F:ATP binding"/>
    <property type="evidence" value="ECO:0007669"/>
    <property type="project" value="UniProtKB-KW"/>
</dbReference>
<accession>A0ABP5HQX3</accession>
<gene>
    <name evidence="8" type="ORF">GCM10009801_39450</name>
</gene>
<proteinExistence type="inferred from homology"/>
<comment type="similarity">
    <text evidence="1">Belongs to the ABC transporter superfamily.</text>
</comment>
<dbReference type="PROSITE" id="PS00211">
    <property type="entry name" value="ABC_TRANSPORTER_1"/>
    <property type="match status" value="1"/>
</dbReference>
<dbReference type="InterPro" id="IPR017871">
    <property type="entry name" value="ABC_transporter-like_CS"/>
</dbReference>
<dbReference type="PANTHER" id="PTHR43820">
    <property type="entry name" value="HIGH-AFFINITY BRANCHED-CHAIN AMINO ACID TRANSPORT ATP-BINDING PROTEIN LIVF"/>
    <property type="match status" value="1"/>
</dbReference>
<dbReference type="RefSeq" id="WP_344529893.1">
    <property type="nucleotide sequence ID" value="NZ_BAAAPE010000009.1"/>
</dbReference>
<keyword evidence="2" id="KW-0813">Transport</keyword>
<feature type="domain" description="ABC transporter" evidence="7">
    <location>
        <begin position="5"/>
        <end position="227"/>
    </location>
</feature>
<comment type="caution">
    <text evidence="8">The sequence shown here is derived from an EMBL/GenBank/DDBJ whole genome shotgun (WGS) entry which is preliminary data.</text>
</comment>
<name>A0ABP5HQX3_9ACTN</name>
<dbReference type="Pfam" id="PF00005">
    <property type="entry name" value="ABC_tran"/>
    <property type="match status" value="1"/>
</dbReference>
<dbReference type="Gene3D" id="3.40.50.300">
    <property type="entry name" value="P-loop containing nucleotide triphosphate hydrolases"/>
    <property type="match status" value="1"/>
</dbReference>
<evidence type="ECO:0000256" key="5">
    <source>
        <dbReference type="ARBA" id="ARBA00022970"/>
    </source>
</evidence>
<protein>
    <submittedName>
        <fullName evidence="8">ABC transporter ATP-binding protein</fullName>
    </submittedName>
</protein>
<dbReference type="SMART" id="SM00382">
    <property type="entry name" value="AAA"/>
    <property type="match status" value="1"/>
</dbReference>